<gene>
    <name evidence="1" type="ORF">SFRICE_004134</name>
</gene>
<dbReference type="AlphaFoldDB" id="A0A2H1VP28"/>
<reference evidence="1" key="1">
    <citation type="submission" date="2016-07" db="EMBL/GenBank/DDBJ databases">
        <authorList>
            <person name="Bretaudeau A."/>
        </authorList>
    </citation>
    <scope>NUCLEOTIDE SEQUENCE</scope>
    <source>
        <strain evidence="1">Rice</strain>
        <tissue evidence="1">Whole body</tissue>
    </source>
</reference>
<evidence type="ECO:0000313" key="1">
    <source>
        <dbReference type="EMBL" id="SOQ42585.1"/>
    </source>
</evidence>
<accession>A0A2H1VP28</accession>
<name>A0A2H1VP28_SPOFR</name>
<dbReference type="EMBL" id="ODYU01003607">
    <property type="protein sequence ID" value="SOQ42585.1"/>
    <property type="molecule type" value="Genomic_DNA"/>
</dbReference>
<protein>
    <submittedName>
        <fullName evidence="1">SFRICE_004134</fullName>
    </submittedName>
</protein>
<proteinExistence type="predicted"/>
<organism evidence="1">
    <name type="scientific">Spodoptera frugiperda</name>
    <name type="common">Fall armyworm</name>
    <dbReference type="NCBI Taxonomy" id="7108"/>
    <lineage>
        <taxon>Eukaryota</taxon>
        <taxon>Metazoa</taxon>
        <taxon>Ecdysozoa</taxon>
        <taxon>Arthropoda</taxon>
        <taxon>Hexapoda</taxon>
        <taxon>Insecta</taxon>
        <taxon>Pterygota</taxon>
        <taxon>Neoptera</taxon>
        <taxon>Endopterygota</taxon>
        <taxon>Lepidoptera</taxon>
        <taxon>Glossata</taxon>
        <taxon>Ditrysia</taxon>
        <taxon>Noctuoidea</taxon>
        <taxon>Noctuidae</taxon>
        <taxon>Amphipyrinae</taxon>
        <taxon>Spodoptera</taxon>
    </lineage>
</organism>
<sequence>MKRSGEELVLIILHICKRRAGNRSFAADAILMLSTILRHDGTTTEREREREREQKFDIRISNTLLVLNIGIRSEVNSSILSPATKEMYKPVNEHTDHLKGNSRRRPWTPETQEALQIVRLARWLGNWLS</sequence>